<dbReference type="GeneID" id="581825"/>
<dbReference type="OMA" id="SAMIAMF"/>
<dbReference type="SFLD" id="SFLDG00363">
    <property type="entry name" value="AMPS_(cytGST):_Alpha-__Mu-__Pi"/>
    <property type="match status" value="1"/>
</dbReference>
<dbReference type="PANTHER" id="PTHR11571">
    <property type="entry name" value="GLUTATHIONE S-TRANSFERASE"/>
    <property type="match status" value="1"/>
</dbReference>
<dbReference type="EnsemblMetazoa" id="XM_030979778">
    <property type="protein sequence ID" value="XP_030835638"/>
    <property type="gene ID" value="LOC581825"/>
</dbReference>
<dbReference type="Pfam" id="PF14497">
    <property type="entry name" value="GST_C_3"/>
    <property type="match status" value="1"/>
</dbReference>
<dbReference type="InterPro" id="IPR036282">
    <property type="entry name" value="Glutathione-S-Trfase_C_sf"/>
</dbReference>
<dbReference type="SUPFAM" id="SSF52833">
    <property type="entry name" value="Thioredoxin-like"/>
    <property type="match status" value="1"/>
</dbReference>
<name>A0A7M7NF76_STRPU</name>
<dbReference type="RefSeq" id="XP_030835637.1">
    <property type="nucleotide sequence ID" value="XM_030979777.1"/>
</dbReference>
<dbReference type="SUPFAM" id="SSF47616">
    <property type="entry name" value="GST C-terminal domain-like"/>
    <property type="match status" value="1"/>
</dbReference>
<dbReference type="Pfam" id="PF02798">
    <property type="entry name" value="GST_N"/>
    <property type="match status" value="1"/>
</dbReference>
<dbReference type="FunFam" id="1.20.1050.130:FF:000035">
    <property type="entry name" value="Uncharacterized protein"/>
    <property type="match status" value="1"/>
</dbReference>
<protein>
    <recommendedName>
        <fullName evidence="5">Glutathione transferase</fullName>
    </recommendedName>
</protein>
<dbReference type="InterPro" id="IPR050213">
    <property type="entry name" value="GST_superfamily"/>
</dbReference>
<dbReference type="RefSeq" id="XP_030835638.1">
    <property type="nucleotide sequence ID" value="XM_030979778.1"/>
</dbReference>
<dbReference type="Proteomes" id="UP000007110">
    <property type="component" value="Unassembled WGS sequence"/>
</dbReference>
<dbReference type="PROSITE" id="PS50405">
    <property type="entry name" value="GST_CTER"/>
    <property type="match status" value="1"/>
</dbReference>
<dbReference type="PANTHER" id="PTHR11571:SF150">
    <property type="entry name" value="GLUTATHIONE S-TRANSFERASE"/>
    <property type="match status" value="1"/>
</dbReference>
<dbReference type="InterPro" id="IPR010987">
    <property type="entry name" value="Glutathione-S-Trfase_C-like"/>
</dbReference>
<reference evidence="4" key="1">
    <citation type="submission" date="2015-02" db="EMBL/GenBank/DDBJ databases">
        <title>Genome sequencing for Strongylocentrotus purpuratus.</title>
        <authorList>
            <person name="Murali S."/>
            <person name="Liu Y."/>
            <person name="Vee V."/>
            <person name="English A."/>
            <person name="Wang M."/>
            <person name="Skinner E."/>
            <person name="Han Y."/>
            <person name="Muzny D.M."/>
            <person name="Worley K.C."/>
            <person name="Gibbs R.A."/>
        </authorList>
    </citation>
    <scope>NUCLEOTIDE SEQUENCE</scope>
</reference>
<evidence type="ECO:0000313" key="3">
    <source>
        <dbReference type="EnsemblMetazoa" id="XP_030835637"/>
    </source>
</evidence>
<dbReference type="GO" id="GO:0004364">
    <property type="term" value="F:glutathione transferase activity"/>
    <property type="evidence" value="ECO:0000318"/>
    <property type="project" value="GO_Central"/>
</dbReference>
<keyword evidence="4" id="KW-1185">Reference proteome</keyword>
<dbReference type="FunFam" id="1.20.1050.10:FF:000030">
    <property type="entry name" value="Glutathione S-transferase S1"/>
    <property type="match status" value="1"/>
</dbReference>
<dbReference type="InParanoid" id="A0A7M7NF76"/>
<proteinExistence type="predicted"/>
<sequence>MSTYKLTYFDVRGRGEVIRLVFAQAQVEYEDVRILPAEWDSSKTDRSRFPMGCCPVMDLDGMTMMQSMVIARHLARKFGLAGNDEKEMTMIDMMSDLCTDMLNEMFELIFEKDAKRKEDMTTAFAKKSETYMSVFTGWLEKNGDDKGFLVGNTVTLADLALFNLLEQLSTKHADILTKNPPMQAFLDRVKVEPNVAAWLEKRPKGEMDI</sequence>
<evidence type="ECO:0000313" key="4">
    <source>
        <dbReference type="Proteomes" id="UP000007110"/>
    </source>
</evidence>
<dbReference type="AlphaFoldDB" id="A0A7M7NF76"/>
<dbReference type="InterPro" id="IPR004045">
    <property type="entry name" value="Glutathione_S-Trfase_N"/>
</dbReference>
<dbReference type="FunFam" id="3.40.30.10:FF:000258">
    <property type="entry name" value="Glutathione S-transferase"/>
    <property type="match status" value="1"/>
</dbReference>
<dbReference type="CDD" id="cd03192">
    <property type="entry name" value="GST_C_Sigma_like"/>
    <property type="match status" value="1"/>
</dbReference>
<feature type="domain" description="GST C-terminal" evidence="2">
    <location>
        <begin position="84"/>
        <end position="207"/>
    </location>
</feature>
<dbReference type="Gene3D" id="1.20.1050.130">
    <property type="match status" value="1"/>
</dbReference>
<dbReference type="SFLD" id="SFLDG01205">
    <property type="entry name" value="AMPS.1"/>
    <property type="match status" value="1"/>
</dbReference>
<feature type="domain" description="GST N-terminal" evidence="1">
    <location>
        <begin position="2"/>
        <end position="82"/>
    </location>
</feature>
<organism evidence="3 4">
    <name type="scientific">Strongylocentrotus purpuratus</name>
    <name type="common">Purple sea urchin</name>
    <dbReference type="NCBI Taxonomy" id="7668"/>
    <lineage>
        <taxon>Eukaryota</taxon>
        <taxon>Metazoa</taxon>
        <taxon>Echinodermata</taxon>
        <taxon>Eleutherozoa</taxon>
        <taxon>Echinozoa</taxon>
        <taxon>Echinoidea</taxon>
        <taxon>Euechinoidea</taxon>
        <taxon>Echinacea</taxon>
        <taxon>Camarodonta</taxon>
        <taxon>Echinidea</taxon>
        <taxon>Strongylocentrotidae</taxon>
        <taxon>Strongylocentrotus</taxon>
    </lineage>
</organism>
<dbReference type="CDD" id="cd03039">
    <property type="entry name" value="GST_N_Sigma_like"/>
    <property type="match status" value="1"/>
</dbReference>
<dbReference type="KEGG" id="spu:581825"/>
<dbReference type="InterPro" id="IPR036249">
    <property type="entry name" value="Thioredoxin-like_sf"/>
</dbReference>
<dbReference type="FunCoup" id="A0A7M7NF76">
    <property type="interactions" value="405"/>
</dbReference>
<accession>A0A7M7NF76</accession>
<reference evidence="3" key="2">
    <citation type="submission" date="2021-01" db="UniProtKB">
        <authorList>
            <consortium name="EnsemblMetazoa"/>
        </authorList>
    </citation>
    <scope>IDENTIFICATION</scope>
</reference>
<dbReference type="InterPro" id="IPR040079">
    <property type="entry name" value="Glutathione_S-Trfase"/>
</dbReference>
<dbReference type="OrthoDB" id="414243at2759"/>
<dbReference type="InterPro" id="IPR004046">
    <property type="entry name" value="GST_C"/>
</dbReference>
<evidence type="ECO:0008006" key="5">
    <source>
        <dbReference type="Google" id="ProtNLM"/>
    </source>
</evidence>
<dbReference type="GO" id="GO:0006749">
    <property type="term" value="P:glutathione metabolic process"/>
    <property type="evidence" value="ECO:0000318"/>
    <property type="project" value="GO_Central"/>
</dbReference>
<evidence type="ECO:0000259" key="1">
    <source>
        <dbReference type="PROSITE" id="PS50404"/>
    </source>
</evidence>
<dbReference type="SFLD" id="SFLDS00019">
    <property type="entry name" value="Glutathione_Transferase_(cytos"/>
    <property type="match status" value="1"/>
</dbReference>
<evidence type="ECO:0000259" key="2">
    <source>
        <dbReference type="PROSITE" id="PS50405"/>
    </source>
</evidence>
<dbReference type="EnsemblMetazoa" id="XM_030979777">
    <property type="protein sequence ID" value="XP_030835637"/>
    <property type="gene ID" value="LOC581825"/>
</dbReference>
<dbReference type="PROSITE" id="PS50404">
    <property type="entry name" value="GST_NTER"/>
    <property type="match status" value="1"/>
</dbReference>